<keyword evidence="2" id="KW-1185">Reference proteome</keyword>
<sequence length="66" mass="7159">MPEWTLCADLKVYAGLRTVAKPATHRTAESPIEPSAGCPMISTRPIAGPCLPVVGDRCTPSRRRLR</sequence>
<evidence type="ECO:0000313" key="2">
    <source>
        <dbReference type="Proteomes" id="UP000248333"/>
    </source>
</evidence>
<gene>
    <name evidence="1" type="ORF">C7C45_08540</name>
</gene>
<dbReference type="Proteomes" id="UP000248333">
    <property type="component" value="Unassembled WGS sequence"/>
</dbReference>
<organism evidence="1 2">
    <name type="scientific">Micromonospora arborensis</name>
    <dbReference type="NCBI Taxonomy" id="2116518"/>
    <lineage>
        <taxon>Bacteria</taxon>
        <taxon>Bacillati</taxon>
        <taxon>Actinomycetota</taxon>
        <taxon>Actinomycetes</taxon>
        <taxon>Micromonosporales</taxon>
        <taxon>Micromonosporaceae</taxon>
        <taxon>Micromonospora</taxon>
    </lineage>
</organism>
<proteinExistence type="predicted"/>
<comment type="caution">
    <text evidence="1">The sequence shown here is derived from an EMBL/GenBank/DDBJ whole genome shotgun (WGS) entry which is preliminary data.</text>
</comment>
<reference evidence="1 2" key="1">
    <citation type="submission" date="2018-03" db="EMBL/GenBank/DDBJ databases">
        <title>Bioinformatic expansion and discovery of thiopeptide antibiotics.</title>
        <authorList>
            <person name="Schwalen C.J."/>
            <person name="Hudson G.A."/>
            <person name="Mitchell D.A."/>
        </authorList>
    </citation>
    <scope>NUCLEOTIDE SEQUENCE [LARGE SCALE GENOMIC DNA]</scope>
    <source>
        <strain evidence="1 2">NRRL 8041</strain>
    </source>
</reference>
<evidence type="ECO:0000313" key="1">
    <source>
        <dbReference type="EMBL" id="PYC72483.1"/>
    </source>
</evidence>
<name>A0A318P583_9ACTN</name>
<accession>A0A318P583</accession>
<dbReference type="EMBL" id="PYBV01000011">
    <property type="protein sequence ID" value="PYC72483.1"/>
    <property type="molecule type" value="Genomic_DNA"/>
</dbReference>
<protein>
    <submittedName>
        <fullName evidence="1">Uncharacterized protein</fullName>
    </submittedName>
</protein>
<dbReference type="AlphaFoldDB" id="A0A318P583"/>